<evidence type="ECO:0000259" key="7">
    <source>
        <dbReference type="PROSITE" id="PS50110"/>
    </source>
</evidence>
<dbReference type="InterPro" id="IPR036388">
    <property type="entry name" value="WH-like_DNA-bd_sf"/>
</dbReference>
<accession>A0A971D0Y6</accession>
<dbReference type="PANTHER" id="PTHR43214">
    <property type="entry name" value="TWO-COMPONENT RESPONSE REGULATOR"/>
    <property type="match status" value="1"/>
</dbReference>
<dbReference type="SUPFAM" id="SSF52172">
    <property type="entry name" value="CheY-like"/>
    <property type="match status" value="1"/>
</dbReference>
<evidence type="ECO:0000256" key="4">
    <source>
        <dbReference type="ARBA" id="ARBA00023163"/>
    </source>
</evidence>
<organism evidence="8 9">
    <name type="scientific">Bifidobacterium crudilactis</name>
    <dbReference type="NCBI Taxonomy" id="327277"/>
    <lineage>
        <taxon>Bacteria</taxon>
        <taxon>Bacillati</taxon>
        <taxon>Actinomycetota</taxon>
        <taxon>Actinomycetes</taxon>
        <taxon>Bifidobacteriales</taxon>
        <taxon>Bifidobacteriaceae</taxon>
        <taxon>Bifidobacterium</taxon>
    </lineage>
</organism>
<dbReference type="PANTHER" id="PTHR43214:SF24">
    <property type="entry name" value="TRANSCRIPTIONAL REGULATORY PROTEIN NARL-RELATED"/>
    <property type="match status" value="1"/>
</dbReference>
<dbReference type="SMART" id="SM00448">
    <property type="entry name" value="REC"/>
    <property type="match status" value="1"/>
</dbReference>
<dbReference type="InterPro" id="IPR058245">
    <property type="entry name" value="NreC/VraR/RcsB-like_REC"/>
</dbReference>
<dbReference type="AlphaFoldDB" id="A0A971D0Y6"/>
<dbReference type="SUPFAM" id="SSF46894">
    <property type="entry name" value="C-terminal effector domain of the bipartite response regulators"/>
    <property type="match status" value="1"/>
</dbReference>
<keyword evidence="2" id="KW-0805">Transcription regulation</keyword>
<dbReference type="GO" id="GO:0003677">
    <property type="term" value="F:DNA binding"/>
    <property type="evidence" value="ECO:0007669"/>
    <property type="project" value="UniProtKB-KW"/>
</dbReference>
<reference evidence="8" key="2">
    <citation type="submission" date="2020-01" db="EMBL/GenBank/DDBJ databases">
        <authorList>
            <person name="Campanaro S."/>
        </authorList>
    </citation>
    <scope>NUCLEOTIDE SEQUENCE</scope>
    <source>
        <strain evidence="8">AS01afH2WH_6</strain>
    </source>
</reference>
<gene>
    <name evidence="8" type="ORF">GXW98_09170</name>
</gene>
<keyword evidence="4" id="KW-0804">Transcription</keyword>
<dbReference type="InterPro" id="IPR000792">
    <property type="entry name" value="Tscrpt_reg_LuxR_C"/>
</dbReference>
<dbReference type="Gene3D" id="3.40.50.2300">
    <property type="match status" value="1"/>
</dbReference>
<evidence type="ECO:0000256" key="5">
    <source>
        <dbReference type="PROSITE-ProRule" id="PRU00169"/>
    </source>
</evidence>
<feature type="modified residue" description="4-aspartylphosphate" evidence="5">
    <location>
        <position position="53"/>
    </location>
</feature>
<dbReference type="PRINTS" id="PR00038">
    <property type="entry name" value="HTHLUXR"/>
</dbReference>
<evidence type="ECO:0000313" key="8">
    <source>
        <dbReference type="EMBL" id="NLT80432.1"/>
    </source>
</evidence>
<dbReference type="Pfam" id="PF00196">
    <property type="entry name" value="GerE"/>
    <property type="match status" value="1"/>
</dbReference>
<name>A0A971D0Y6_9BIFI</name>
<dbReference type="GO" id="GO:0000160">
    <property type="term" value="P:phosphorelay signal transduction system"/>
    <property type="evidence" value="ECO:0007669"/>
    <property type="project" value="InterPro"/>
</dbReference>
<comment type="caution">
    <text evidence="8">The sequence shown here is derived from an EMBL/GenBank/DDBJ whole genome shotgun (WGS) entry which is preliminary data.</text>
</comment>
<dbReference type="Pfam" id="PF00072">
    <property type="entry name" value="Response_reg"/>
    <property type="match status" value="1"/>
</dbReference>
<dbReference type="InterPro" id="IPR011006">
    <property type="entry name" value="CheY-like_superfamily"/>
</dbReference>
<dbReference type="SMART" id="SM00421">
    <property type="entry name" value="HTH_LUXR"/>
    <property type="match status" value="1"/>
</dbReference>
<dbReference type="Proteomes" id="UP000767327">
    <property type="component" value="Unassembled WGS sequence"/>
</dbReference>
<dbReference type="RefSeq" id="WP_273174671.1">
    <property type="nucleotide sequence ID" value="NZ_JAAXZR010000027.1"/>
</dbReference>
<proteinExistence type="predicted"/>
<evidence type="ECO:0000313" key="9">
    <source>
        <dbReference type="Proteomes" id="UP000767327"/>
    </source>
</evidence>
<dbReference type="PROSITE" id="PS50110">
    <property type="entry name" value="RESPONSE_REGULATORY"/>
    <property type="match status" value="1"/>
</dbReference>
<dbReference type="EMBL" id="JAAXZR010000027">
    <property type="protein sequence ID" value="NLT80432.1"/>
    <property type="molecule type" value="Genomic_DNA"/>
</dbReference>
<evidence type="ECO:0000259" key="6">
    <source>
        <dbReference type="PROSITE" id="PS50043"/>
    </source>
</evidence>
<dbReference type="Gene3D" id="1.10.10.10">
    <property type="entry name" value="Winged helix-like DNA-binding domain superfamily/Winged helix DNA-binding domain"/>
    <property type="match status" value="1"/>
</dbReference>
<evidence type="ECO:0000256" key="3">
    <source>
        <dbReference type="ARBA" id="ARBA00023125"/>
    </source>
</evidence>
<dbReference type="InterPro" id="IPR001789">
    <property type="entry name" value="Sig_transdc_resp-reg_receiver"/>
</dbReference>
<reference evidence="8" key="1">
    <citation type="journal article" date="2020" name="Biotechnol. Biofuels">
        <title>New insights from the biogas microbiome by comprehensive genome-resolved metagenomics of nearly 1600 species originating from multiple anaerobic digesters.</title>
        <authorList>
            <person name="Campanaro S."/>
            <person name="Treu L."/>
            <person name="Rodriguez-R L.M."/>
            <person name="Kovalovszki A."/>
            <person name="Ziels R.M."/>
            <person name="Maus I."/>
            <person name="Zhu X."/>
            <person name="Kougias P.G."/>
            <person name="Basile A."/>
            <person name="Luo G."/>
            <person name="Schluter A."/>
            <person name="Konstantinidis K.T."/>
            <person name="Angelidaki I."/>
        </authorList>
    </citation>
    <scope>NUCLEOTIDE SEQUENCE</scope>
    <source>
        <strain evidence="8">AS01afH2WH_6</strain>
    </source>
</reference>
<keyword evidence="1 5" id="KW-0597">Phosphoprotein</keyword>
<feature type="domain" description="Response regulatory" evidence="7">
    <location>
        <begin position="2"/>
        <end position="118"/>
    </location>
</feature>
<protein>
    <submittedName>
        <fullName evidence="8">Response regulator transcription factor</fullName>
    </submittedName>
</protein>
<keyword evidence="3" id="KW-0238">DNA-binding</keyword>
<dbReference type="InterPro" id="IPR016032">
    <property type="entry name" value="Sig_transdc_resp-reg_C-effctor"/>
</dbReference>
<evidence type="ECO:0000256" key="1">
    <source>
        <dbReference type="ARBA" id="ARBA00022553"/>
    </source>
</evidence>
<dbReference type="InterPro" id="IPR039420">
    <property type="entry name" value="WalR-like"/>
</dbReference>
<dbReference type="PROSITE" id="PS50043">
    <property type="entry name" value="HTH_LUXR_2"/>
    <property type="match status" value="1"/>
</dbReference>
<dbReference type="CDD" id="cd17535">
    <property type="entry name" value="REC_NarL-like"/>
    <property type="match status" value="1"/>
</dbReference>
<dbReference type="GO" id="GO:0006355">
    <property type="term" value="P:regulation of DNA-templated transcription"/>
    <property type="evidence" value="ECO:0007669"/>
    <property type="project" value="InterPro"/>
</dbReference>
<feature type="domain" description="HTH luxR-type" evidence="6">
    <location>
        <begin position="146"/>
        <end position="212"/>
    </location>
</feature>
<dbReference type="CDD" id="cd06170">
    <property type="entry name" value="LuxR_C_like"/>
    <property type="match status" value="1"/>
</dbReference>
<evidence type="ECO:0000256" key="2">
    <source>
        <dbReference type="ARBA" id="ARBA00023015"/>
    </source>
</evidence>
<sequence>MRVAIVDDDPIVCSSLSTILMQGGGVEVIWTAYDGANAMDSYRRMPPDVLLMDVQMSGGNGLDAARSIIGEDDGARILFLTTFADKSYIEQALSIGGKGYLIKQDVSSVLPALQAVMAGQVVLGAQALSQLPIEVVRTSASGHHEESGRLSALSCREREIAALVAQGLDNHDIAARLFLSEGTIRNRISDILAKLGMSNRTQLAISWIHAHRDEA</sequence>